<evidence type="ECO:0000313" key="1">
    <source>
        <dbReference type="EMBL" id="CUN57818.1"/>
    </source>
</evidence>
<accession>A0A173Y561</accession>
<proteinExistence type="predicted"/>
<name>A0A173Y561_9FIRM</name>
<protein>
    <submittedName>
        <fullName evidence="1">Uncharacterized protein</fullName>
    </submittedName>
</protein>
<dbReference type="Proteomes" id="UP000095447">
    <property type="component" value="Unassembled WGS sequence"/>
</dbReference>
<organism evidence="1 2">
    <name type="scientific">Blautia obeum</name>
    <dbReference type="NCBI Taxonomy" id="40520"/>
    <lineage>
        <taxon>Bacteria</taxon>
        <taxon>Bacillati</taxon>
        <taxon>Bacillota</taxon>
        <taxon>Clostridia</taxon>
        <taxon>Lachnospirales</taxon>
        <taxon>Lachnospiraceae</taxon>
        <taxon>Blautia</taxon>
    </lineage>
</organism>
<evidence type="ECO:0000313" key="2">
    <source>
        <dbReference type="Proteomes" id="UP000095447"/>
    </source>
</evidence>
<sequence length="150" mass="18524">MLHSRINRPSRKNIDQRSHKRRLLRILMIKTKNTKRNPRQINPQKNQNLIQNLRLIRRHKHRQQSQRIPDHIIMQSCKNIRTIPDIHIPHRQFQLMLYKNRMQNLPQIPPIIRQRIQMLRNPVMTPHQRLPITRKLIIDKKRNNPKYKRI</sequence>
<dbReference type="AlphaFoldDB" id="A0A173Y561"/>
<reference evidence="1 2" key="1">
    <citation type="submission" date="2015-09" db="EMBL/GenBank/DDBJ databases">
        <authorList>
            <consortium name="Pathogen Informatics"/>
        </authorList>
    </citation>
    <scope>NUCLEOTIDE SEQUENCE [LARGE SCALE GENOMIC DNA]</scope>
    <source>
        <strain evidence="1 2">2789STDY5608838</strain>
    </source>
</reference>
<gene>
    <name evidence="1" type="ORF">ERS852395_00724</name>
</gene>
<dbReference type="EMBL" id="CYZA01000003">
    <property type="protein sequence ID" value="CUN57818.1"/>
    <property type="molecule type" value="Genomic_DNA"/>
</dbReference>